<dbReference type="Proteomes" id="UP001497383">
    <property type="component" value="Chromosome 5"/>
</dbReference>
<evidence type="ECO:0000313" key="2">
    <source>
        <dbReference type="Proteomes" id="UP001497383"/>
    </source>
</evidence>
<evidence type="ECO:0000313" key="1">
    <source>
        <dbReference type="EMBL" id="CAK9440474.1"/>
    </source>
</evidence>
<dbReference type="GeneID" id="92209770"/>
<accession>A0ABP0ZVH6</accession>
<dbReference type="RefSeq" id="XP_066831512.1">
    <property type="nucleotide sequence ID" value="XM_066974810.1"/>
</dbReference>
<proteinExistence type="predicted"/>
<sequence>MNVSDADEFEMQKKKKLVPKWQIGLGVYLEKKVNKKLLKKAKKKKFGILSEGGPNQVLNRPISNSTKFERFQIPAALLMQKVEPEIFMVSDEKTTMNSVDKVNDTTIVSHLGDFKDGFALVDEDILDSSGDSYDVITVFDDWEIGFNDSSAVSLGKSMLGMWSILLVCTILIGCL</sequence>
<keyword evidence="2" id="KW-1185">Reference proteome</keyword>
<protein>
    <submittedName>
        <fullName evidence="1">Uncharacterized protein</fullName>
    </submittedName>
</protein>
<organism evidence="1 2">
    <name type="scientific">Lodderomyces beijingensis</name>
    <dbReference type="NCBI Taxonomy" id="1775926"/>
    <lineage>
        <taxon>Eukaryota</taxon>
        <taxon>Fungi</taxon>
        <taxon>Dikarya</taxon>
        <taxon>Ascomycota</taxon>
        <taxon>Saccharomycotina</taxon>
        <taxon>Pichiomycetes</taxon>
        <taxon>Debaryomycetaceae</taxon>
        <taxon>Candida/Lodderomyces clade</taxon>
        <taxon>Lodderomyces</taxon>
    </lineage>
</organism>
<name>A0ABP0ZVH6_9ASCO</name>
<reference evidence="1 2" key="1">
    <citation type="submission" date="2024-03" db="EMBL/GenBank/DDBJ databases">
        <authorList>
            <person name="Brejova B."/>
        </authorList>
    </citation>
    <scope>NUCLEOTIDE SEQUENCE [LARGE SCALE GENOMIC DNA]</scope>
    <source>
        <strain evidence="1 2">CBS 14171</strain>
    </source>
</reference>
<dbReference type="EMBL" id="OZ022409">
    <property type="protein sequence ID" value="CAK9440474.1"/>
    <property type="molecule type" value="Genomic_DNA"/>
</dbReference>
<gene>
    <name evidence="1" type="ORF">LODBEIA_P45740</name>
</gene>